<evidence type="ECO:0000256" key="1">
    <source>
        <dbReference type="SAM" id="MobiDB-lite"/>
    </source>
</evidence>
<dbReference type="CDD" id="cd09272">
    <property type="entry name" value="RNase_HI_RT_Ty1"/>
    <property type="match status" value="1"/>
</dbReference>
<organism evidence="2 3">
    <name type="scientific">Linum trigynum</name>
    <dbReference type="NCBI Taxonomy" id="586398"/>
    <lineage>
        <taxon>Eukaryota</taxon>
        <taxon>Viridiplantae</taxon>
        <taxon>Streptophyta</taxon>
        <taxon>Embryophyta</taxon>
        <taxon>Tracheophyta</taxon>
        <taxon>Spermatophyta</taxon>
        <taxon>Magnoliopsida</taxon>
        <taxon>eudicotyledons</taxon>
        <taxon>Gunneridae</taxon>
        <taxon>Pentapetalae</taxon>
        <taxon>rosids</taxon>
        <taxon>fabids</taxon>
        <taxon>Malpighiales</taxon>
        <taxon>Linaceae</taxon>
        <taxon>Linum</taxon>
    </lineage>
</organism>
<gene>
    <name evidence="2" type="ORF">LTRI10_LOCUS25076</name>
</gene>
<name>A0AAV2EDS8_9ROSI</name>
<dbReference type="PANTHER" id="PTHR11439">
    <property type="entry name" value="GAG-POL-RELATED RETROTRANSPOSON"/>
    <property type="match status" value="1"/>
</dbReference>
<feature type="region of interest" description="Disordered" evidence="1">
    <location>
        <begin position="21"/>
        <end position="45"/>
    </location>
</feature>
<reference evidence="2 3" key="1">
    <citation type="submission" date="2024-04" db="EMBL/GenBank/DDBJ databases">
        <authorList>
            <person name="Fracassetti M."/>
        </authorList>
    </citation>
    <scope>NUCLEOTIDE SEQUENCE [LARGE SCALE GENOMIC DNA]</scope>
</reference>
<protein>
    <recommendedName>
        <fullName evidence="4">Reverse transcriptase Ty1/copia-type domain-containing protein</fullName>
    </recommendedName>
</protein>
<accession>A0AAV2EDS8</accession>
<dbReference type="Proteomes" id="UP001497516">
    <property type="component" value="Chromosome 4"/>
</dbReference>
<keyword evidence="3" id="KW-1185">Reference proteome</keyword>
<dbReference type="EMBL" id="OZ034817">
    <property type="protein sequence ID" value="CAL1383833.1"/>
    <property type="molecule type" value="Genomic_DNA"/>
</dbReference>
<evidence type="ECO:0008006" key="4">
    <source>
        <dbReference type="Google" id="ProtNLM"/>
    </source>
</evidence>
<proteinExistence type="predicted"/>
<feature type="compositionally biased region" description="Basic and acidic residues" evidence="1">
    <location>
        <begin position="34"/>
        <end position="45"/>
    </location>
</feature>
<dbReference type="PANTHER" id="PTHR11439:SF511">
    <property type="match status" value="1"/>
</dbReference>
<dbReference type="InterPro" id="IPR043502">
    <property type="entry name" value="DNA/RNA_pol_sf"/>
</dbReference>
<dbReference type="SUPFAM" id="SSF56672">
    <property type="entry name" value="DNA/RNA polymerases"/>
    <property type="match status" value="1"/>
</dbReference>
<dbReference type="AlphaFoldDB" id="A0AAV2EDS8"/>
<evidence type="ECO:0000313" key="3">
    <source>
        <dbReference type="Proteomes" id="UP001497516"/>
    </source>
</evidence>
<evidence type="ECO:0000313" key="2">
    <source>
        <dbReference type="EMBL" id="CAL1383833.1"/>
    </source>
</evidence>
<sequence length="270" mass="29966">MVLNQRKYVLDILEEAGLTVSRPSPTPITPNHHLGHDPSSPDKDPTSYRPLVGRLLYLTVTRLDITYAINMLSQAVQSPTQAHVDTVVRVLRYLKASPGRGLFLPVVGDLSLTAHCDADWAGCPTTRRSTIGYFITLGSSPVSWRTKKQSVVARSSADAEYRAMASTISEVIWLRWLPCDLVVQLSSPTPLYCDNQAALHIAANLVFHERTKHVEMDYYFVRERVHSGDVVACKVATSEQPADLFTKGLSVDQFTHLLVKLGLLDIHSFA</sequence>